<evidence type="ECO:0000313" key="2">
    <source>
        <dbReference type="Proteomes" id="UP000272908"/>
    </source>
</evidence>
<proteinExistence type="predicted"/>
<name>A0A3B0MPP0_9RHOB</name>
<protein>
    <recommendedName>
        <fullName evidence="3">Flagellin</fullName>
    </recommendedName>
</protein>
<sequence>MFQIGTGDHAQSLMLRRTGSSLRQTVSRLTAELASGQNSDKPRALGGNLLELANVEHGLALSAQHATSARLAVTFLEAQQNVADQIGQITERVSLDLRTSAQASGKLAMADAGERAKAGFEDAIGLLGTKIAGRHVFSGVAGDQRPFATPDDILGAVAASVPPNASPTDIKDHVTAWFAEGGPFESVAYTGADAAANATALGDGHSVRFDVTGADKGIRDSLAGLALGALAHTLEPGLDLSDMRNLLSAGANSLSASADQRIAMQARIGAQEARAADGLARAEARAASLQIIRTELLEADPYETATALESATQRLDALYLVTARLSRLSLTEYLR</sequence>
<reference evidence="2" key="1">
    <citation type="submission" date="2018-08" db="EMBL/GenBank/DDBJ databases">
        <authorList>
            <person name="Rodrigo-Torres L."/>
            <person name="Arahal R. D."/>
            <person name="Lucena T."/>
        </authorList>
    </citation>
    <scope>NUCLEOTIDE SEQUENCE [LARGE SCALE GENOMIC DNA]</scope>
    <source>
        <strain evidence="2">CECT 7235</strain>
    </source>
</reference>
<dbReference type="Proteomes" id="UP000272908">
    <property type="component" value="Unassembled WGS sequence"/>
</dbReference>
<accession>A0A3B0MPP0</accession>
<dbReference type="AlphaFoldDB" id="A0A3B0MPP0"/>
<evidence type="ECO:0000313" key="1">
    <source>
        <dbReference type="EMBL" id="SUZ31599.1"/>
    </source>
</evidence>
<evidence type="ECO:0008006" key="3">
    <source>
        <dbReference type="Google" id="ProtNLM"/>
    </source>
</evidence>
<dbReference type="RefSeq" id="WP_121093875.1">
    <property type="nucleotide sequence ID" value="NZ_UIHC01000009.1"/>
</dbReference>
<dbReference type="EMBL" id="UIHC01000009">
    <property type="protein sequence ID" value="SUZ31599.1"/>
    <property type="molecule type" value="Genomic_DNA"/>
</dbReference>
<keyword evidence="2" id="KW-1185">Reference proteome</keyword>
<dbReference type="OrthoDB" id="7312911at2"/>
<organism evidence="1 2">
    <name type="scientific">Roseinatronobacter ekhonensis</name>
    <dbReference type="NCBI Taxonomy" id="254356"/>
    <lineage>
        <taxon>Bacteria</taxon>
        <taxon>Pseudomonadati</taxon>
        <taxon>Pseudomonadota</taxon>
        <taxon>Alphaproteobacteria</taxon>
        <taxon>Rhodobacterales</taxon>
        <taxon>Paracoccaceae</taxon>
        <taxon>Roseinatronobacter</taxon>
    </lineage>
</organism>
<gene>
    <name evidence="1" type="ORF">ROE7235_01348</name>
</gene>
<dbReference type="SUPFAM" id="SSF64518">
    <property type="entry name" value="Phase 1 flagellin"/>
    <property type="match status" value="1"/>
</dbReference>